<reference evidence="2 3" key="1">
    <citation type="submission" date="2018-12" db="EMBL/GenBank/DDBJ databases">
        <authorList>
            <person name="Feng G."/>
            <person name="Zhu H."/>
        </authorList>
    </citation>
    <scope>NUCLEOTIDE SEQUENCE [LARGE SCALE GENOMIC DNA]</scope>
    <source>
        <strain evidence="2 3">KCTC 12533</strain>
    </source>
</reference>
<accession>A0A3R9P2Y9</accession>
<gene>
    <name evidence="2" type="ORF">EI291_22265</name>
</gene>
<protein>
    <recommendedName>
        <fullName evidence="4">TolC family protein</fullName>
    </recommendedName>
</protein>
<organism evidence="2 3">
    <name type="scientific">Hymenobacter rigui</name>
    <dbReference type="NCBI Taxonomy" id="334424"/>
    <lineage>
        <taxon>Bacteria</taxon>
        <taxon>Pseudomonadati</taxon>
        <taxon>Bacteroidota</taxon>
        <taxon>Cytophagia</taxon>
        <taxon>Cytophagales</taxon>
        <taxon>Hymenobacteraceae</taxon>
        <taxon>Hymenobacter</taxon>
    </lineage>
</organism>
<sequence>MPGTIRCGKISASCCAPSRPCSRKKTSNSASQALLLTSSGMRIVSLLWMGLSLLLSARPAAAQAVLPAGQWQTTLLEEPDRTLPLLLAAALRHAPELAAMQAEKALAQTDLRLARRALLGSVQLSGGYGYGNVANMTVADPNLPKAYSTTASNRYAAALNLNLPLDKLLNYHQLVQRQQLQVQQVEQMTLARQLSVRQRVIDQYQEVVLAHRLRQLRQQALVSAQLNHQLGEKQFRSGELVLGEMSQLADRLATAQADFATAENRLTTGLLQLEELVGERLPELLATP</sequence>
<dbReference type="InterPro" id="IPR003423">
    <property type="entry name" value="OMP_efflux"/>
</dbReference>
<comment type="similarity">
    <text evidence="1">Belongs to the outer membrane factor (OMF) (TC 1.B.17) family.</text>
</comment>
<name>A0A3R9P2Y9_9BACT</name>
<evidence type="ECO:0008006" key="4">
    <source>
        <dbReference type="Google" id="ProtNLM"/>
    </source>
</evidence>
<dbReference type="SUPFAM" id="SSF56954">
    <property type="entry name" value="Outer membrane efflux proteins (OEP)"/>
    <property type="match status" value="1"/>
</dbReference>
<dbReference type="PANTHER" id="PTHR30203">
    <property type="entry name" value="OUTER MEMBRANE CATION EFFLUX PROTEIN"/>
    <property type="match status" value="1"/>
</dbReference>
<keyword evidence="3" id="KW-1185">Reference proteome</keyword>
<dbReference type="Pfam" id="PF02321">
    <property type="entry name" value="OEP"/>
    <property type="match status" value="1"/>
</dbReference>
<evidence type="ECO:0000313" key="3">
    <source>
        <dbReference type="Proteomes" id="UP000273500"/>
    </source>
</evidence>
<evidence type="ECO:0000313" key="2">
    <source>
        <dbReference type="EMBL" id="RSK43120.1"/>
    </source>
</evidence>
<dbReference type="EMBL" id="RWIT01000026">
    <property type="protein sequence ID" value="RSK43120.1"/>
    <property type="molecule type" value="Genomic_DNA"/>
</dbReference>
<dbReference type="Proteomes" id="UP000273500">
    <property type="component" value="Unassembled WGS sequence"/>
</dbReference>
<dbReference type="InterPro" id="IPR010131">
    <property type="entry name" value="MdtP/NodT-like"/>
</dbReference>
<proteinExistence type="inferred from homology"/>
<dbReference type="AlphaFoldDB" id="A0A3R9P2Y9"/>
<dbReference type="Gene3D" id="1.20.1600.10">
    <property type="entry name" value="Outer membrane efflux proteins (OEP)"/>
    <property type="match status" value="1"/>
</dbReference>
<comment type="caution">
    <text evidence="2">The sequence shown here is derived from an EMBL/GenBank/DDBJ whole genome shotgun (WGS) entry which is preliminary data.</text>
</comment>
<evidence type="ECO:0000256" key="1">
    <source>
        <dbReference type="ARBA" id="ARBA00007613"/>
    </source>
</evidence>
<dbReference type="GO" id="GO:0015562">
    <property type="term" value="F:efflux transmembrane transporter activity"/>
    <property type="evidence" value="ECO:0007669"/>
    <property type="project" value="InterPro"/>
</dbReference>